<dbReference type="InterPro" id="IPR032296">
    <property type="entry name" value="CEBP_ZZ"/>
</dbReference>
<evidence type="ECO:0000256" key="1">
    <source>
        <dbReference type="ARBA" id="ARBA00022884"/>
    </source>
</evidence>
<dbReference type="GO" id="GO:0003730">
    <property type="term" value="F:mRNA 3'-UTR binding"/>
    <property type="evidence" value="ECO:0007669"/>
    <property type="project" value="InterPro"/>
</dbReference>
<dbReference type="OrthoDB" id="10033548at2759"/>
<dbReference type="GO" id="GO:0000900">
    <property type="term" value="F:mRNA regulatory element binding translation repressor activity"/>
    <property type="evidence" value="ECO:0007669"/>
    <property type="project" value="TreeGrafter"/>
</dbReference>
<dbReference type="CDD" id="cd19757">
    <property type="entry name" value="Bbox1"/>
    <property type="match status" value="1"/>
</dbReference>
<dbReference type="Pfam" id="PF16366">
    <property type="entry name" value="CEBP_ZZ"/>
    <property type="match status" value="1"/>
</dbReference>
<dbReference type="InterPro" id="IPR000504">
    <property type="entry name" value="RRM_dom"/>
</dbReference>
<dbReference type="InterPro" id="IPR012677">
    <property type="entry name" value="Nucleotide-bd_a/b_plait_sf"/>
</dbReference>
<evidence type="ECO:0000256" key="2">
    <source>
        <dbReference type="PROSITE-ProRule" id="PRU00176"/>
    </source>
</evidence>
<dbReference type="PANTHER" id="PTHR12566">
    <property type="entry name" value="CYTOPLASMIC POLYADENYLATION ELEMENT BINDING PROTEIN CPEB"/>
    <property type="match status" value="1"/>
</dbReference>
<dbReference type="SMART" id="SM00360">
    <property type="entry name" value="RRM"/>
    <property type="match status" value="2"/>
</dbReference>
<dbReference type="GO" id="GO:0005737">
    <property type="term" value="C:cytoplasm"/>
    <property type="evidence" value="ECO:0007669"/>
    <property type="project" value="TreeGrafter"/>
</dbReference>
<accession>A0A1W6I184</accession>
<dbReference type="InterPro" id="IPR038446">
    <property type="entry name" value="CEBP_ZZ_sf"/>
</dbReference>
<dbReference type="PROSITE" id="PS50102">
    <property type="entry name" value="RRM"/>
    <property type="match status" value="1"/>
</dbReference>
<dbReference type="InterPro" id="IPR034819">
    <property type="entry name" value="CPEB"/>
</dbReference>
<reference evidence="4" key="1">
    <citation type="journal article" date="2017" name="Dev. Biol.">
        <title>Genetic dissection of the planarian reproductive system through characterization of Schmidtea mediterranea CPEB homologs.</title>
        <authorList>
            <person name="Rouhana L."/>
            <person name="Tasaki J."/>
            <person name="Saberi A."/>
            <person name="Newmark P.A."/>
        </authorList>
    </citation>
    <scope>NUCLEOTIDE SEQUENCE</scope>
</reference>
<dbReference type="GO" id="GO:2000766">
    <property type="term" value="P:negative regulation of cytoplasmic translation"/>
    <property type="evidence" value="ECO:0007669"/>
    <property type="project" value="TreeGrafter"/>
</dbReference>
<evidence type="ECO:0000259" key="3">
    <source>
        <dbReference type="PROSITE" id="PS50102"/>
    </source>
</evidence>
<dbReference type="Gene3D" id="4.10.640.40">
    <property type="entry name" value="Cytoplasmic polyadenylation element-binding protein, ZZ domain"/>
    <property type="match status" value="1"/>
</dbReference>
<proteinExistence type="evidence at transcript level"/>
<dbReference type="PANTHER" id="PTHR12566:SF9">
    <property type="entry name" value="CYTOPLASMIC POLYADENYLATION ELEMENT-BINDING PROTEIN 1"/>
    <property type="match status" value="1"/>
</dbReference>
<dbReference type="Gene3D" id="3.30.70.330">
    <property type="match status" value="2"/>
</dbReference>
<dbReference type="GO" id="GO:0045202">
    <property type="term" value="C:synapse"/>
    <property type="evidence" value="ECO:0007669"/>
    <property type="project" value="TreeGrafter"/>
</dbReference>
<dbReference type="AlphaFoldDB" id="A0A1W6I184"/>
<dbReference type="GO" id="GO:0008135">
    <property type="term" value="F:translation factor activity, RNA binding"/>
    <property type="evidence" value="ECO:0007669"/>
    <property type="project" value="TreeGrafter"/>
</dbReference>
<dbReference type="GO" id="GO:0005634">
    <property type="term" value="C:nucleus"/>
    <property type="evidence" value="ECO:0007669"/>
    <property type="project" value="TreeGrafter"/>
</dbReference>
<name>A0A1W6I184_SCHMD</name>
<feature type="domain" description="RRM" evidence="3">
    <location>
        <begin position="328"/>
        <end position="422"/>
    </location>
</feature>
<sequence length="582" mass="66724">MEEPKYLNSSLKDIWNTFSDKEMHHGYEETKLSTKESIDDILTSYRSFKNDGQISYVNNNNLYPLKNTGCLLDDSPDSSRLNWQSSLENLSMPTVKPSLTNHSFIETNPQHFDIQKLLNFHKPDNIGRENRRFKSETDAMDILTASLANGINDKVLNTILENFIASSNQKDFFAKSNVVKTINNILQKPLTKHQYQRVQNAVLTIYGKSNNYYNDPLQGFYNQELLMLLLKNQQTFNSQHERLSEPIHPTEQPKSHISTSANPISLKDEIAMLSMSYRNMMGILESDIEKAATLYRTSATAMAQKNEAAYQWSGKLPITSYKVCQYSRKVFLGGVPWDSTENDLMSAFIKFGYLSVMFPQKDLNSGSKYSASSNSLKGYCYIIFESEDSVARLLSQCCKNEANGGEFFKISSPKFRSKDVQVIPWITQDSQYCRTGSPKPDSKKTVFVGALHGMMTAYALANVMNELFDNVIFTALDTDKYKYPIGSGRVTFSSQKSYMRAVTANFIHVKTAKFSKTIQIDPYLEDSMCNNCFQSPGIYFCRSFECFRYFCSGCWQVWHNRCETLFNHKPLRRTFKPIFDFQ</sequence>
<dbReference type="GO" id="GO:0043005">
    <property type="term" value="C:neuron projection"/>
    <property type="evidence" value="ECO:0007669"/>
    <property type="project" value="TreeGrafter"/>
</dbReference>
<dbReference type="CDD" id="cd12725">
    <property type="entry name" value="RRM2_CPEB1"/>
    <property type="match status" value="1"/>
</dbReference>
<dbReference type="Pfam" id="PF16367">
    <property type="entry name" value="RRM_7"/>
    <property type="match status" value="1"/>
</dbReference>
<protein>
    <submittedName>
        <fullName evidence="4">Cytoplasmic polyadenylation element-binding protein 1</fullName>
    </submittedName>
</protein>
<dbReference type="EMBL" id="KY847525">
    <property type="protein sequence ID" value="ARM37828.1"/>
    <property type="molecule type" value="mRNA"/>
</dbReference>
<organism evidence="4">
    <name type="scientific">Schmidtea mediterranea</name>
    <name type="common">Freshwater planarian flatworm</name>
    <dbReference type="NCBI Taxonomy" id="79327"/>
    <lineage>
        <taxon>Eukaryota</taxon>
        <taxon>Metazoa</taxon>
        <taxon>Spiralia</taxon>
        <taxon>Lophotrochozoa</taxon>
        <taxon>Platyhelminthes</taxon>
        <taxon>Rhabditophora</taxon>
        <taxon>Seriata</taxon>
        <taxon>Tricladida</taxon>
        <taxon>Continenticola</taxon>
        <taxon>Geoplanoidea</taxon>
        <taxon>Dugesiidae</taxon>
        <taxon>Schmidtea</taxon>
    </lineage>
</organism>
<evidence type="ECO:0000313" key="4">
    <source>
        <dbReference type="EMBL" id="ARM37828.1"/>
    </source>
</evidence>
<dbReference type="InterPro" id="IPR035979">
    <property type="entry name" value="RBD_domain_sf"/>
</dbReference>
<dbReference type="GO" id="GO:0043022">
    <property type="term" value="F:ribosome binding"/>
    <property type="evidence" value="ECO:0007669"/>
    <property type="project" value="TreeGrafter"/>
</dbReference>
<dbReference type="SUPFAM" id="SSF54928">
    <property type="entry name" value="RNA-binding domain, RBD"/>
    <property type="match status" value="1"/>
</dbReference>
<keyword evidence="1 2" id="KW-0694">RNA-binding</keyword>
<dbReference type="FunFam" id="3.30.70.330:FF:000054">
    <property type="entry name" value="Cytoplasmic polyadenylation element-binding protein 1"/>
    <property type="match status" value="1"/>
</dbReference>